<name>A0A1Q3CH85_CEPFO</name>
<keyword evidence="6" id="KW-0687">Ribonucleoprotein</keyword>
<evidence type="ECO:0000256" key="1">
    <source>
        <dbReference type="ARBA" id="ARBA00004604"/>
    </source>
</evidence>
<keyword evidence="3" id="KW-0690">Ribosome biogenesis</keyword>
<dbReference type="GO" id="GO:0032040">
    <property type="term" value="C:small-subunit processome"/>
    <property type="evidence" value="ECO:0007669"/>
    <property type="project" value="TreeGrafter"/>
</dbReference>
<dbReference type="OrthoDB" id="31183at2759"/>
<evidence type="ECO:0000259" key="7">
    <source>
        <dbReference type="SMART" id="SM01036"/>
    </source>
</evidence>
<evidence type="ECO:0000313" key="9">
    <source>
        <dbReference type="Proteomes" id="UP000187406"/>
    </source>
</evidence>
<keyword evidence="4" id="KW-0698">rRNA processing</keyword>
<dbReference type="InParanoid" id="A0A1Q3CH85"/>
<dbReference type="Pfam" id="PF08146">
    <property type="entry name" value="BP28CT"/>
    <property type="match status" value="1"/>
</dbReference>
<gene>
    <name evidence="8" type="ORF">CFOL_v3_22953</name>
</gene>
<evidence type="ECO:0000256" key="6">
    <source>
        <dbReference type="ARBA" id="ARBA00023274"/>
    </source>
</evidence>
<comment type="caution">
    <text evidence="8">The sequence shown here is derived from an EMBL/GenBank/DDBJ whole genome shotgun (WGS) entry which is preliminary data.</text>
</comment>
<dbReference type="SMART" id="SM01036">
    <property type="entry name" value="BP28CT"/>
    <property type="match status" value="1"/>
</dbReference>
<dbReference type="GO" id="GO:0030515">
    <property type="term" value="F:snoRNA binding"/>
    <property type="evidence" value="ECO:0007669"/>
    <property type="project" value="TreeGrafter"/>
</dbReference>
<dbReference type="InterPro" id="IPR016024">
    <property type="entry name" value="ARM-type_fold"/>
</dbReference>
<sequence length="2082" mass="232860">MATSISSQLQAIKSFIQVDSDPQKRPFTRLSILFEPKEAADIDIETILGIALSGLEILIGVDQRFRNYKNDLFSNKSKDLDRELMGIEDNNRINASINSYLRLLSGHLQLHAALKTLEYLIRRYRVHVYNMGDLILCALPFHDTHAFVRIMQIINTGNTKWKFLDAVRVSGAPPPRTVIVQQCIRDKGVLEALCNYATPTKKSQPSRPIISFCTAVVVEALGSVTSVDNDTVKRVLPFVVSALQPGSRGGTDHKAGALMIVGLLANKVSLSPKLVKSLIRSIAEIIREDAKESTGLQWFRLSLMALINLVQLQSVDMLPKKALEILKKIRDIAGALSGLSKEFNIDKFLVVLLESLVDYSSSDPSCHLALISILETVPLKNLVYQVVSKVLLSCVKLSLKKSDLTSSESGSWAKEILVIINKNYPSELRGVVHKFLEVEKKEDALYEILWKMLDGNSDMSAATPDSKIWFALYHPKADVRRATLSGLNASGILKSKAVDSQRLVSIQDAILRQLRDDDLTVIQATLSLDGMPEILNSSDLLEALSDVFKRCLGILMLGSSEKSTVASDVAIASLKIAIAAFHDQVEYSEKLSAMIFPLLLILPETKRLNLKVLDLVKEVKFPFYENLAGFSVEIKKDEERVELNMKIVNGLAETFLMHPEEYMPWLIKSCIDFKLSKTLFFLVLMRSFQMQIEKHGQFSALYEACFPILKTEWEGCEGFLKHIPNSNTKEPILAISDLRALNANILICTFLRRLQDLFIFFATSQFKHCFKEHLHYLVTKCKLSPVQFLSRLFTEEDVPVEVQVESLRCFAFLCLKSDDGLQFQLLAEFPSLLVPLASDNQDMRITAMGCIESLCTVWSRVDLSSKKNGNAEIWSNFLDEPLGLLVQQKKLILSDRKFLSSFLTSLLGSSCRSLLVPQSIEQRFNQLTKGKILAFILGAALKLSEFGKLMILSLLKELGHAVMLVKDVQSLLSSLLQRRRQCYFELNMSSKKLSTTEVKILCILLEICAMPSSLGEGHAFEDYLLSALQLDCASAEDPAIIEPCLTVLQKLSGQSYSGLTSEIQGLLFRKLVTSYRNANGDIQNATRDALLRLNITCYSVIQMLDFIFKQGSHIVGSAYGNKKTKITEHLKSDLQHDVLCKGETALSFLSSLLDILLLKKDIANRDSLIGPLFKLLGAIFSDEWVHGTFGKDELWIQASSGISQTASSTLCYIQQTLLLILEDICASLKNDLPIKDDIMNNINIRMLIECAHSTRDGVTRNHVFSLLSTIAKVIPDKTLEHIGDILTIIGESTVTQIDSHSQHVFEDLISTVVPCWLSKADNTEKLLQVIFDAFLQFRCQLADFVFRFNKFVLTRCLALNQMLIMLICASFYSSIDIHNMYLRILYPQLFPVGCLRQITQKNCFRKLLLVMELISPKVQDPEFAFKLESSEDSDNIQRTLEELMGQVVSLLQLVDPRRKQISVAGIIRKKLKECMHAVLRTITTVMIPSAYFKGITNLLGHADGNVRKKALRLLCETVKDRGSIKSKRKGRRELNPNINSHELSMDDNALDSFLKMCMQIVQLVDDSLKESSTSLNLVAISTLEVLANNYPSNYSIFSLCLAPVTKSISSHDLAVSSSSLRTVGAIINVLGPRALPELPCIMKNTITKADEVPSDLDAPSSSKESLLVSILVTLEAVLEKLGGFLSPYLGEILRLMVLRPEYVSGAYLKLKLKADVVRRLISDKVPVRLAFPPLLKIYPSAVDSGDSSLGIFFEMLANLVCAMDRLSVGGYYANIFDLCLGALDLRRQHPVSVHNIDAVEKSIIIAMVTLTMKLTETMFKPLFIRSIEWAESDVEEVASGGRLSIDRAVSFYSLVNKLAENHRSLFVPYFKYVLEGCVRHLTDEGDATAGLIRKKKKAKTRDASNSTSEGNNVLSLRNWHLRALVLSSLHKCFLYDTGTLTFLNSSNFQVLLKPIVSQLVVEPPTSLEEHANIPSVNEVDDLLVVCIGQMAVTAGTDLLWKPLNHEVLMQTRSDKVRSRLLGLRIVKYLLDNLKEEYMVFLPETIPFLGELLEDVELPVKSLAQDILKEMESMSGESLRQYL</sequence>
<dbReference type="InterPro" id="IPR040191">
    <property type="entry name" value="UTP10"/>
</dbReference>
<dbReference type="Pfam" id="PF12397">
    <property type="entry name" value="U3snoRNP10"/>
    <property type="match status" value="1"/>
</dbReference>
<evidence type="ECO:0000256" key="3">
    <source>
        <dbReference type="ARBA" id="ARBA00022517"/>
    </source>
</evidence>
<dbReference type="FunCoup" id="A0A1Q3CH85">
    <property type="interactions" value="2959"/>
</dbReference>
<evidence type="ECO:0000313" key="8">
    <source>
        <dbReference type="EMBL" id="GAV79488.1"/>
    </source>
</evidence>
<feature type="domain" description="BP28 C-terminal" evidence="7">
    <location>
        <begin position="1765"/>
        <end position="1940"/>
    </location>
</feature>
<evidence type="ECO:0000256" key="4">
    <source>
        <dbReference type="ARBA" id="ARBA00022552"/>
    </source>
</evidence>
<evidence type="ECO:0000256" key="5">
    <source>
        <dbReference type="ARBA" id="ARBA00023242"/>
    </source>
</evidence>
<keyword evidence="9" id="KW-1185">Reference proteome</keyword>
<comment type="similarity">
    <text evidence="2">Belongs to the HEATR1/UTP10 family.</text>
</comment>
<dbReference type="PANTHER" id="PTHR13457">
    <property type="entry name" value="BAP28"/>
    <property type="match status" value="1"/>
</dbReference>
<dbReference type="InterPro" id="IPR012954">
    <property type="entry name" value="BP28_C_dom"/>
</dbReference>
<dbReference type="EMBL" id="BDDD01001981">
    <property type="protein sequence ID" value="GAV79488.1"/>
    <property type="molecule type" value="Genomic_DNA"/>
</dbReference>
<keyword evidence="5" id="KW-0539">Nucleus</keyword>
<evidence type="ECO:0000256" key="2">
    <source>
        <dbReference type="ARBA" id="ARBA00010559"/>
    </source>
</evidence>
<dbReference type="GO" id="GO:0045943">
    <property type="term" value="P:positive regulation of transcription by RNA polymerase I"/>
    <property type="evidence" value="ECO:0007669"/>
    <property type="project" value="TreeGrafter"/>
</dbReference>
<proteinExistence type="inferred from homology"/>
<dbReference type="Pfam" id="PF24477">
    <property type="entry name" value="ARM_At3g06530"/>
    <property type="match status" value="2"/>
</dbReference>
<dbReference type="GO" id="GO:0000462">
    <property type="term" value="P:maturation of SSU-rRNA from tricistronic rRNA transcript (SSU-rRNA, 5.8S rRNA, LSU-rRNA)"/>
    <property type="evidence" value="ECO:0007669"/>
    <property type="project" value="TreeGrafter"/>
</dbReference>
<accession>A0A1Q3CH85</accession>
<organism evidence="8 9">
    <name type="scientific">Cephalotus follicularis</name>
    <name type="common">Albany pitcher plant</name>
    <dbReference type="NCBI Taxonomy" id="3775"/>
    <lineage>
        <taxon>Eukaryota</taxon>
        <taxon>Viridiplantae</taxon>
        <taxon>Streptophyta</taxon>
        <taxon>Embryophyta</taxon>
        <taxon>Tracheophyta</taxon>
        <taxon>Spermatophyta</taxon>
        <taxon>Magnoliopsida</taxon>
        <taxon>eudicotyledons</taxon>
        <taxon>Gunneridae</taxon>
        <taxon>Pentapetalae</taxon>
        <taxon>rosids</taxon>
        <taxon>fabids</taxon>
        <taxon>Oxalidales</taxon>
        <taxon>Cephalotaceae</taxon>
        <taxon>Cephalotus</taxon>
    </lineage>
</organism>
<dbReference type="Gene3D" id="1.25.10.10">
    <property type="entry name" value="Leucine-rich Repeat Variant"/>
    <property type="match status" value="1"/>
</dbReference>
<dbReference type="InterPro" id="IPR056384">
    <property type="entry name" value="ARM_At3g06530"/>
</dbReference>
<dbReference type="GO" id="GO:0034455">
    <property type="term" value="C:t-UTP complex"/>
    <property type="evidence" value="ECO:0007669"/>
    <property type="project" value="TreeGrafter"/>
</dbReference>
<dbReference type="STRING" id="3775.A0A1Q3CH85"/>
<dbReference type="InterPro" id="IPR011989">
    <property type="entry name" value="ARM-like"/>
</dbReference>
<dbReference type="SUPFAM" id="SSF48371">
    <property type="entry name" value="ARM repeat"/>
    <property type="match status" value="3"/>
</dbReference>
<dbReference type="GO" id="GO:0030686">
    <property type="term" value="C:90S preribosome"/>
    <property type="evidence" value="ECO:0007669"/>
    <property type="project" value="TreeGrafter"/>
</dbReference>
<protein>
    <submittedName>
        <fullName evidence="8">BP28CT domain-containing protein/U3snoRNP10 domain-containing protein</fullName>
    </submittedName>
</protein>
<dbReference type="InterPro" id="IPR022125">
    <property type="entry name" value="U3snoRNP10_N"/>
</dbReference>
<dbReference type="Proteomes" id="UP000187406">
    <property type="component" value="Unassembled WGS sequence"/>
</dbReference>
<reference evidence="9" key="1">
    <citation type="submission" date="2016-04" db="EMBL/GenBank/DDBJ databases">
        <title>Cephalotus genome sequencing.</title>
        <authorList>
            <person name="Fukushima K."/>
            <person name="Hasebe M."/>
            <person name="Fang X."/>
        </authorList>
    </citation>
    <scope>NUCLEOTIDE SEQUENCE [LARGE SCALE GENOMIC DNA]</scope>
    <source>
        <strain evidence="9">cv. St1</strain>
    </source>
</reference>
<dbReference type="InterPro" id="IPR056473">
    <property type="entry name" value="HEAT_Utp10/HEAT1"/>
</dbReference>
<dbReference type="Pfam" id="PF23243">
    <property type="entry name" value="HEAT_HEATR1"/>
    <property type="match status" value="1"/>
</dbReference>
<comment type="subcellular location">
    <subcellularLocation>
        <location evidence="1">Nucleus</location>
        <location evidence="1">Nucleolus</location>
    </subcellularLocation>
</comment>
<dbReference type="PANTHER" id="PTHR13457:SF1">
    <property type="entry name" value="HEAT REPEAT-CONTAINING PROTEIN 1"/>
    <property type="match status" value="1"/>
</dbReference>